<feature type="domain" description="Cadherin" evidence="10">
    <location>
        <begin position="708"/>
        <end position="865"/>
    </location>
</feature>
<accession>A0AA85A1H1</accession>
<evidence type="ECO:0000256" key="4">
    <source>
        <dbReference type="ARBA" id="ARBA00022837"/>
    </source>
</evidence>
<reference evidence="12" key="1">
    <citation type="submission" date="2023-11" db="UniProtKB">
        <authorList>
            <consortium name="WormBaseParasite"/>
        </authorList>
    </citation>
    <scope>IDENTIFICATION</scope>
</reference>
<organism evidence="11 12">
    <name type="scientific">Schistosoma margrebowiei</name>
    <dbReference type="NCBI Taxonomy" id="48269"/>
    <lineage>
        <taxon>Eukaryota</taxon>
        <taxon>Metazoa</taxon>
        <taxon>Spiralia</taxon>
        <taxon>Lophotrochozoa</taxon>
        <taxon>Platyhelminthes</taxon>
        <taxon>Trematoda</taxon>
        <taxon>Digenea</taxon>
        <taxon>Strigeidida</taxon>
        <taxon>Schistosomatoidea</taxon>
        <taxon>Schistosomatidae</taxon>
        <taxon>Schistosoma</taxon>
    </lineage>
</organism>
<comment type="subcellular location">
    <subcellularLocation>
        <location evidence="1">Membrane</location>
        <topology evidence="1">Single-pass membrane protein</topology>
    </subcellularLocation>
</comment>
<evidence type="ECO:0000313" key="12">
    <source>
        <dbReference type="WBParaSite" id="SMRG1_59800.2"/>
    </source>
</evidence>
<evidence type="ECO:0000313" key="11">
    <source>
        <dbReference type="Proteomes" id="UP000050790"/>
    </source>
</evidence>
<evidence type="ECO:0000256" key="5">
    <source>
        <dbReference type="ARBA" id="ARBA00022989"/>
    </source>
</evidence>
<dbReference type="PROSITE" id="PS00232">
    <property type="entry name" value="CADHERIN_1"/>
    <property type="match status" value="3"/>
</dbReference>
<dbReference type="SMART" id="SM00112">
    <property type="entry name" value="CA"/>
    <property type="match status" value="5"/>
</dbReference>
<evidence type="ECO:0000256" key="8">
    <source>
        <dbReference type="PROSITE-ProRule" id="PRU00043"/>
    </source>
</evidence>
<keyword evidence="4 8" id="KW-0106">Calcium</keyword>
<keyword evidence="6 9" id="KW-0472">Membrane</keyword>
<dbReference type="InterPro" id="IPR002126">
    <property type="entry name" value="Cadherin-like_dom"/>
</dbReference>
<feature type="domain" description="Cadherin" evidence="10">
    <location>
        <begin position="520"/>
        <end position="647"/>
    </location>
</feature>
<evidence type="ECO:0000256" key="1">
    <source>
        <dbReference type="ARBA" id="ARBA00004167"/>
    </source>
</evidence>
<dbReference type="PRINTS" id="PR00205">
    <property type="entry name" value="CADHERIN"/>
</dbReference>
<evidence type="ECO:0000256" key="2">
    <source>
        <dbReference type="ARBA" id="ARBA00022692"/>
    </source>
</evidence>
<dbReference type="PROSITE" id="PS50268">
    <property type="entry name" value="CADHERIN_2"/>
    <property type="match status" value="5"/>
</dbReference>
<feature type="domain" description="Cadherin" evidence="10">
    <location>
        <begin position="375"/>
        <end position="513"/>
    </location>
</feature>
<feature type="domain" description="Cadherin" evidence="10">
    <location>
        <begin position="234"/>
        <end position="374"/>
    </location>
</feature>
<protein>
    <recommendedName>
        <fullName evidence="10">Cadherin domain-containing protein</fullName>
    </recommendedName>
</protein>
<dbReference type="PANTHER" id="PTHR24028:SF146">
    <property type="entry name" value="CADHERIN 96CB, ISOFORM D-RELATED"/>
    <property type="match status" value="1"/>
</dbReference>
<dbReference type="CDD" id="cd11304">
    <property type="entry name" value="Cadherin_repeat"/>
    <property type="match status" value="5"/>
</dbReference>
<keyword evidence="5 9" id="KW-1133">Transmembrane helix</keyword>
<dbReference type="Gene3D" id="2.60.40.60">
    <property type="entry name" value="Cadherins"/>
    <property type="match status" value="5"/>
</dbReference>
<dbReference type="InterPro" id="IPR050174">
    <property type="entry name" value="Protocadherin/Cadherin-CA"/>
</dbReference>
<dbReference type="Pfam" id="PF00028">
    <property type="entry name" value="Cadherin"/>
    <property type="match status" value="1"/>
</dbReference>
<evidence type="ECO:0000259" key="10">
    <source>
        <dbReference type="PROSITE" id="PS50268"/>
    </source>
</evidence>
<dbReference type="GO" id="GO:0005886">
    <property type="term" value="C:plasma membrane"/>
    <property type="evidence" value="ECO:0007669"/>
    <property type="project" value="InterPro"/>
</dbReference>
<dbReference type="SUPFAM" id="SSF49313">
    <property type="entry name" value="Cadherin-like"/>
    <property type="match status" value="5"/>
</dbReference>
<keyword evidence="7" id="KW-0325">Glycoprotein</keyword>
<dbReference type="GO" id="GO:0005509">
    <property type="term" value="F:calcium ion binding"/>
    <property type="evidence" value="ECO:0007669"/>
    <property type="project" value="UniProtKB-UniRule"/>
</dbReference>
<dbReference type="WBParaSite" id="SMRG1_59800.2">
    <property type="protein sequence ID" value="SMRG1_59800.2"/>
    <property type="gene ID" value="SMRG1_59800"/>
</dbReference>
<proteinExistence type="predicted"/>
<dbReference type="InterPro" id="IPR020894">
    <property type="entry name" value="Cadherin_CS"/>
</dbReference>
<keyword evidence="3" id="KW-0677">Repeat</keyword>
<evidence type="ECO:0000256" key="3">
    <source>
        <dbReference type="ARBA" id="ARBA00022737"/>
    </source>
</evidence>
<evidence type="ECO:0000256" key="6">
    <source>
        <dbReference type="ARBA" id="ARBA00023136"/>
    </source>
</evidence>
<keyword evidence="2 9" id="KW-0812">Transmembrane</keyword>
<feature type="transmembrane region" description="Helical" evidence="9">
    <location>
        <begin position="12"/>
        <end position="33"/>
    </location>
</feature>
<feature type="domain" description="Cadherin" evidence="10">
    <location>
        <begin position="859"/>
        <end position="1028"/>
    </location>
</feature>
<name>A0AA85A1H1_9TREM</name>
<evidence type="ECO:0000256" key="9">
    <source>
        <dbReference type="SAM" id="Phobius"/>
    </source>
</evidence>
<dbReference type="Proteomes" id="UP000050790">
    <property type="component" value="Unassembled WGS sequence"/>
</dbReference>
<evidence type="ECO:0000256" key="7">
    <source>
        <dbReference type="ARBA" id="ARBA00023180"/>
    </source>
</evidence>
<dbReference type="InterPro" id="IPR015919">
    <property type="entry name" value="Cadherin-like_sf"/>
</dbReference>
<sequence>MFSLLAKPNHNCIIKLSYTICFIYVIFFINYIVTFNPIVLRDNTRENEIVSKDFLLNYIQSGYKLSLLQSSKGREYFDINENHHLITSRFIDRDKLCLQSRLCCPLEGSTTTVTATSTISSNIGSLGHANSMDYQYNYLPHTTSRNHIHGLPTQSIYYPNLCSAKIHDTKSLYNPMCTFNLTVSVMTSPAEVPDTHQITIIICDENDHVPQFKNPNDHLKMLSGQKRFPASFNGQPILITNLSEASPVGSRIVLPLAEDLDSSPFNVQRYELENLDHLITSESDLPMFQLNYTKNIVTSSDGHYPSHSVGHVSNDRTESVISKLELVLLKPLDREEKDEYKLQILAIDGGQPSQTGTLILFIHVIDINDHAPLFNQSVYEIHVSEGIINKTILQLSATDADAGENAVIIYKFPKGSEWITSTSSPSSSLISNNMKNVNQYPPGYWFHLDDSTGRLSIQRPLDYETKSEHIFEVLAYNPTSVLSSSNHRVSSDMTATAKIIVKVDNEYDEPPFIQIDYSNEKNEQYKHVTENSMNLYFIAFIIVTDPDYNDNNNYHSYSSSSLSKTASISCKLETHNESYSLFESDNYKLNRANEVRYALQTIKSLDRELGDENRVVISCTDSDTPPKTSTATVVVKIDDQNDCIPEIHVSTISLTAASIYNADKFQRRQPHYIPVQPWSVKKLTYLLDNEQDKHKVYNSPIFLAFLANISVYTVYIPENRPSSTLIAHLNAVDNDSGENGRVTFEMIESYSFNNLSSKLSYSPQLQHILLNQHTYNNHMNGDVIEIHSKQEAFNLFQLNTTHGDLTTRQLIDREENGMITNEVFILIKATDHGVSHQLHSFALIQVIIIDENDNPPKIISTGPTFNIEENQPTGTKIGEIAVIDPDIFSFVQLDDIYYPGLLEKQADDYFGKSSSFSQILNQQQQQQHKGLQVRIDPGHGRRDLPFTLHEIGNGRYFLNTTRPLDRETEEAFQFNIIATDNEPVRTYHDMKNNYPSANIINSHRYPGHTASLTVIVNVIDVNDNRPEIIFPNPITSNSTIHRLSYRVYAGHEIISINANDRDADQFNGKFHFEMHGSYYHFVPNSFGIEFPNQSKKDFYRGYKPGNGLLHAYNIGEQQQYVPNGRLCYINECNETSNAHIAPRNAWDASEFEFRPIKDNINSYQTASYTESGKSDDYVRPQVHSIHRTPIPDNDQYIENSSSVCYPQLTSHLSVWKSDPYLSQSMHDLIKKQHNKESNQICTETNFYNKIGSTLDGINLIPEYYGTQLKRSKSTRYTTDKDLSSTKFQSKTMPFNSNFNDGEDQSSKQLRMITVHPSSDMKDKNNTITTGCHNSSITTTDNSNNNIHCTKTNQMSHYAISFPTVQASFV</sequence>
<dbReference type="PANTHER" id="PTHR24028">
    <property type="entry name" value="CADHERIN-87A"/>
    <property type="match status" value="1"/>
</dbReference>
<dbReference type="GO" id="GO:0007156">
    <property type="term" value="P:homophilic cell adhesion via plasma membrane adhesion molecules"/>
    <property type="evidence" value="ECO:0007669"/>
    <property type="project" value="InterPro"/>
</dbReference>